<name>A0ABM9H9D3_STRGL</name>
<dbReference type="EMBL" id="CAKXYP010000040">
    <property type="protein sequence ID" value="CAH9420299.1"/>
    <property type="molecule type" value="Genomic_DNA"/>
</dbReference>
<evidence type="ECO:0000256" key="1">
    <source>
        <dbReference type="SAM" id="MobiDB-lite"/>
    </source>
</evidence>
<keyword evidence="4" id="KW-1185">Reference proteome</keyword>
<comment type="caution">
    <text evidence="3">The sequence shown here is derived from an EMBL/GenBank/DDBJ whole genome shotgun (WGS) entry which is preliminary data.</text>
</comment>
<protein>
    <submittedName>
        <fullName evidence="3">Secreted protein</fullName>
    </submittedName>
</protein>
<evidence type="ECO:0000313" key="3">
    <source>
        <dbReference type="EMBL" id="CAH9420299.1"/>
    </source>
</evidence>
<dbReference type="Proteomes" id="UP001154015">
    <property type="component" value="Unassembled WGS sequence"/>
</dbReference>
<reference evidence="3" key="1">
    <citation type="submission" date="2022-03" db="EMBL/GenBank/DDBJ databases">
        <authorList>
            <person name="Leyn A S."/>
        </authorList>
    </citation>
    <scope>NUCLEOTIDE SEQUENCE</scope>
    <source>
        <strain evidence="3">Streptomyces globisporus 4-3</strain>
    </source>
</reference>
<organism evidence="3 4">
    <name type="scientific">Streptomyces globisporus</name>
    <dbReference type="NCBI Taxonomy" id="1908"/>
    <lineage>
        <taxon>Bacteria</taxon>
        <taxon>Bacillati</taxon>
        <taxon>Actinomycetota</taxon>
        <taxon>Actinomycetes</taxon>
        <taxon>Kitasatosporales</taxon>
        <taxon>Streptomycetaceae</taxon>
        <taxon>Streptomyces</taxon>
    </lineage>
</organism>
<dbReference type="Pfam" id="PF20148">
    <property type="entry name" value="DUF6531"/>
    <property type="match status" value="1"/>
</dbReference>
<dbReference type="InterPro" id="IPR045351">
    <property type="entry name" value="DUF6531"/>
</dbReference>
<accession>A0ABM9H9D3</accession>
<evidence type="ECO:0000259" key="2">
    <source>
        <dbReference type="Pfam" id="PF20148"/>
    </source>
</evidence>
<sequence length="215" mass="22936">MPHADQSRTGQAVQPSMPGDPPADHDVGDAVDLDLHQGLRTCPGLVPEVEPLRDQSLHLAWLEAEEGRAATGTPPAPAARAAARGAAAAAASYVPEGQGSVPGHQISDFRVTDSLVARVNHSTGNLMLAGTDFEIAGVGQKLRLARTYNSLDAPWGKVSQRWWQEYERYLNLADGGEVVLYDATGAAVRFAKESDWSLTTPKGYSQDLRKNADGP</sequence>
<gene>
    <name evidence="3" type="ORF">SGL43_07357</name>
</gene>
<evidence type="ECO:0000313" key="4">
    <source>
        <dbReference type="Proteomes" id="UP001154015"/>
    </source>
</evidence>
<feature type="region of interest" description="Disordered" evidence="1">
    <location>
        <begin position="1"/>
        <end position="29"/>
    </location>
</feature>
<proteinExistence type="predicted"/>
<feature type="domain" description="DUF6531" evidence="2">
    <location>
        <begin position="119"/>
        <end position="190"/>
    </location>
</feature>